<gene>
    <name evidence="2" type="ORF">MPNT_100047</name>
</gene>
<dbReference type="PANTHER" id="PTHR46018:SF3">
    <property type="entry name" value="ARYLSULFATASE"/>
    <property type="match status" value="1"/>
</dbReference>
<dbReference type="SUPFAM" id="SSF56281">
    <property type="entry name" value="Metallo-hydrolase/oxidoreductase"/>
    <property type="match status" value="1"/>
</dbReference>
<feature type="compositionally biased region" description="Basic residues" evidence="1">
    <location>
        <begin position="1"/>
        <end position="10"/>
    </location>
</feature>
<keyword evidence="3" id="KW-1185">Reference proteome</keyword>
<feature type="compositionally biased region" description="Basic and acidic residues" evidence="1">
    <location>
        <begin position="11"/>
        <end position="21"/>
    </location>
</feature>
<comment type="caution">
    <text evidence="2">The sequence shown here is derived from an EMBL/GenBank/DDBJ whole genome shotgun (WGS) entry which is preliminary data.</text>
</comment>
<evidence type="ECO:0000313" key="2">
    <source>
        <dbReference type="EMBL" id="CAF0691441.1"/>
    </source>
</evidence>
<reference evidence="2" key="1">
    <citation type="submission" date="2021-02" db="EMBL/GenBank/DDBJ databases">
        <authorList>
            <person name="Cremers G."/>
            <person name="Picone N."/>
        </authorList>
    </citation>
    <scope>NUCLEOTIDE SEQUENCE</scope>
    <source>
        <strain evidence="2">PQ17</strain>
    </source>
</reference>
<organism evidence="2 3">
    <name type="scientific">Candidatus Methylacidithermus pantelleriae</name>
    <dbReference type="NCBI Taxonomy" id="2744239"/>
    <lineage>
        <taxon>Bacteria</taxon>
        <taxon>Pseudomonadati</taxon>
        <taxon>Verrucomicrobiota</taxon>
        <taxon>Methylacidiphilae</taxon>
        <taxon>Methylacidiphilales</taxon>
        <taxon>Methylacidiphilaceae</taxon>
        <taxon>Candidatus Methylacidithermus</taxon>
    </lineage>
</organism>
<evidence type="ECO:0000256" key="1">
    <source>
        <dbReference type="SAM" id="MobiDB-lite"/>
    </source>
</evidence>
<dbReference type="GO" id="GO:0042781">
    <property type="term" value="F:3'-tRNA processing endoribonuclease activity"/>
    <property type="evidence" value="ECO:0007669"/>
    <property type="project" value="TreeGrafter"/>
</dbReference>
<name>A0A8J2BMS1_9BACT</name>
<proteinExistence type="predicted"/>
<feature type="region of interest" description="Disordered" evidence="1">
    <location>
        <begin position="1"/>
        <end position="21"/>
    </location>
</feature>
<dbReference type="InterPro" id="IPR036866">
    <property type="entry name" value="RibonucZ/Hydroxyglut_hydro"/>
</dbReference>
<dbReference type="AlphaFoldDB" id="A0A8J2BMS1"/>
<dbReference type="Proteomes" id="UP000663859">
    <property type="component" value="Unassembled WGS sequence"/>
</dbReference>
<dbReference type="Pfam" id="PF23023">
    <property type="entry name" value="Anti-Pycsar_Apyc1"/>
    <property type="match status" value="1"/>
</dbReference>
<evidence type="ECO:0000313" key="3">
    <source>
        <dbReference type="Proteomes" id="UP000663859"/>
    </source>
</evidence>
<dbReference type="EMBL" id="CAJNOB010000002">
    <property type="protein sequence ID" value="CAF0691441.1"/>
    <property type="molecule type" value="Genomic_DNA"/>
</dbReference>
<protein>
    <submittedName>
        <fullName evidence="2">Ribonuclease BN, tRNA processing enzyme</fullName>
    </submittedName>
</protein>
<dbReference type="Gene3D" id="3.60.15.10">
    <property type="entry name" value="Ribonuclease Z/Hydroxyacylglutathione hydrolase-like"/>
    <property type="match status" value="1"/>
</dbReference>
<sequence>MRACRQRKSERKNERPALIPEEGKDTIPWMEAVVLGTADGLARPGRNHAGILLWDKNQSLLLDCGAPVEQWLVGEAMDVGVPSRIWLSHMHSDHVAHFPILVQTLWLRHRKTPLEVSAPAGAVAGLKKLLEHCLLLPEILPFPIHWTGIVPGRKDCWGEWELTAFGTTHLCSGEARFGKYFPTICFCCCGVLVEWPSGSCVYSADLGCASDLRPVVSEPVRILFCELAHVEPADLFRELLGRPVEEVWLIHYPDQWVGQEENLQKIASEAGFTGKVRLAREGMRISL</sequence>
<dbReference type="PANTHER" id="PTHR46018">
    <property type="entry name" value="ZINC PHOSPHODIESTERASE ELAC PROTEIN 1"/>
    <property type="match status" value="1"/>
</dbReference>
<accession>A0A8J2BMS1</accession>